<gene>
    <name evidence="1" type="ORF">LTS18_004395</name>
</gene>
<evidence type="ECO:0000313" key="1">
    <source>
        <dbReference type="EMBL" id="KAK3062305.1"/>
    </source>
</evidence>
<accession>A0ACC3D5Y2</accession>
<proteinExistence type="predicted"/>
<keyword evidence="2" id="KW-1185">Reference proteome</keyword>
<evidence type="ECO:0000313" key="2">
    <source>
        <dbReference type="Proteomes" id="UP001186974"/>
    </source>
</evidence>
<protein>
    <submittedName>
        <fullName evidence="1">Uncharacterized protein</fullName>
    </submittedName>
</protein>
<comment type="caution">
    <text evidence="1">The sequence shown here is derived from an EMBL/GenBank/DDBJ whole genome shotgun (WGS) entry which is preliminary data.</text>
</comment>
<dbReference type="Proteomes" id="UP001186974">
    <property type="component" value="Unassembled WGS sequence"/>
</dbReference>
<sequence length="465" mass="49786">MMTKPTSDQAANNPVVMRVGEMDWESFAAESAALINSAIEPVQKDCQKLLATQSAAEKNLNEMQKACNETNERLNRMENHLKEHFKQLIAQTSGSNLDDSQDQRPTDDVGRVGSGCGDYISGRAGPATTAQAGPMLAGGLSNAVDNKIDDTTSAESSTGASSALPPKAKVPEATRSGFPDEAYMDSSDGSASPKSKVKIENGLQSNHSQAKQLQTNTLNGLQTGDTNDNKQTAKKPTQPPARKPTRSNEPAKPKTPGVKTIKNGKVIDLKHKKHAGGTTSTVKGDIISKKRKSDSDNEDGDEEEEQDTDNEQLSDDSAGVDNYDPKKDKNKKNDDDDEGSAGGAPGNRRSARVKDKGTSKPSEKSKQSADAAEQRQKKGASKAGTKRCKGTDYERGSDVDDVSMFDADVDEPLSLVSGAYVFDAAVGEPKVTIFPAVLTSHQEKLREEDMLNVGLREHLPTPVEV</sequence>
<dbReference type="EMBL" id="JAWDJW010007357">
    <property type="protein sequence ID" value="KAK3062305.1"/>
    <property type="molecule type" value="Genomic_DNA"/>
</dbReference>
<name>A0ACC3D5Y2_9PEZI</name>
<reference evidence="1" key="1">
    <citation type="submission" date="2024-09" db="EMBL/GenBank/DDBJ databases">
        <title>Black Yeasts Isolated from many extreme environments.</title>
        <authorList>
            <person name="Coleine C."/>
            <person name="Stajich J.E."/>
            <person name="Selbmann L."/>
        </authorList>
    </citation>
    <scope>NUCLEOTIDE SEQUENCE</scope>
    <source>
        <strain evidence="1">CCFEE 5737</strain>
    </source>
</reference>
<organism evidence="1 2">
    <name type="scientific">Coniosporium uncinatum</name>
    <dbReference type="NCBI Taxonomy" id="93489"/>
    <lineage>
        <taxon>Eukaryota</taxon>
        <taxon>Fungi</taxon>
        <taxon>Dikarya</taxon>
        <taxon>Ascomycota</taxon>
        <taxon>Pezizomycotina</taxon>
        <taxon>Dothideomycetes</taxon>
        <taxon>Dothideomycetes incertae sedis</taxon>
        <taxon>Coniosporium</taxon>
    </lineage>
</organism>